<accession>A0AAV1S7C4</accession>
<protein>
    <submittedName>
        <fullName evidence="1">Uncharacterized protein</fullName>
    </submittedName>
</protein>
<evidence type="ECO:0000313" key="1">
    <source>
        <dbReference type="EMBL" id="CAK7346385.1"/>
    </source>
</evidence>
<sequence length="91" mass="9922">MKEIHPDTCILRRVLPSEMGPSTLDECEPYLIAVKVSVGRNDQALDVSWLMGAKAGAKQDFGLGYGRDTLGCNEEGSRYVPGSGRVRARPK</sequence>
<gene>
    <name evidence="1" type="ORF">DCAF_LOCUS19061</name>
</gene>
<dbReference type="AlphaFoldDB" id="A0AAV1S7C4"/>
<organism evidence="1 2">
    <name type="scientific">Dovyalis caffra</name>
    <dbReference type="NCBI Taxonomy" id="77055"/>
    <lineage>
        <taxon>Eukaryota</taxon>
        <taxon>Viridiplantae</taxon>
        <taxon>Streptophyta</taxon>
        <taxon>Embryophyta</taxon>
        <taxon>Tracheophyta</taxon>
        <taxon>Spermatophyta</taxon>
        <taxon>Magnoliopsida</taxon>
        <taxon>eudicotyledons</taxon>
        <taxon>Gunneridae</taxon>
        <taxon>Pentapetalae</taxon>
        <taxon>rosids</taxon>
        <taxon>fabids</taxon>
        <taxon>Malpighiales</taxon>
        <taxon>Salicaceae</taxon>
        <taxon>Flacourtieae</taxon>
        <taxon>Dovyalis</taxon>
    </lineage>
</organism>
<evidence type="ECO:0000313" key="2">
    <source>
        <dbReference type="Proteomes" id="UP001314170"/>
    </source>
</evidence>
<dbReference type="Proteomes" id="UP001314170">
    <property type="component" value="Unassembled WGS sequence"/>
</dbReference>
<comment type="caution">
    <text evidence="1">The sequence shown here is derived from an EMBL/GenBank/DDBJ whole genome shotgun (WGS) entry which is preliminary data.</text>
</comment>
<keyword evidence="2" id="KW-1185">Reference proteome</keyword>
<proteinExistence type="predicted"/>
<name>A0AAV1S7C4_9ROSI</name>
<dbReference type="EMBL" id="CAWUPB010001173">
    <property type="protein sequence ID" value="CAK7346385.1"/>
    <property type="molecule type" value="Genomic_DNA"/>
</dbReference>
<reference evidence="1 2" key="1">
    <citation type="submission" date="2024-01" db="EMBL/GenBank/DDBJ databases">
        <authorList>
            <person name="Waweru B."/>
        </authorList>
    </citation>
    <scope>NUCLEOTIDE SEQUENCE [LARGE SCALE GENOMIC DNA]</scope>
</reference>